<dbReference type="AlphaFoldDB" id="A0A7D5ZFA6"/>
<dbReference type="EMBL" id="CP058952">
    <property type="protein sequence ID" value="QLI80809.1"/>
    <property type="molecule type" value="Genomic_DNA"/>
</dbReference>
<feature type="compositionally biased region" description="Polar residues" evidence="1">
    <location>
        <begin position="125"/>
        <end position="145"/>
    </location>
</feature>
<reference evidence="2 3" key="1">
    <citation type="journal article" date="2016" name="Int. J. Syst. Evol. Microbiol.">
        <title>Chitinibacter fontanus sp. nov., isolated from a spring.</title>
        <authorList>
            <person name="Sheu S.Y."/>
            <person name="Li Y.S."/>
            <person name="Young C.C."/>
            <person name="Chen W.M."/>
        </authorList>
    </citation>
    <scope>NUCLEOTIDE SEQUENCE [LARGE SCALE GENOMIC DNA]</scope>
    <source>
        <strain evidence="2 3">STM-7</strain>
    </source>
</reference>
<evidence type="ECO:0000313" key="3">
    <source>
        <dbReference type="Proteomes" id="UP000510822"/>
    </source>
</evidence>
<protein>
    <submittedName>
        <fullName evidence="2">Uncharacterized protein</fullName>
    </submittedName>
</protein>
<organism evidence="2 3">
    <name type="scientific">Chitinibacter fontanus</name>
    <dbReference type="NCBI Taxonomy" id="1737446"/>
    <lineage>
        <taxon>Bacteria</taxon>
        <taxon>Pseudomonadati</taxon>
        <taxon>Pseudomonadota</taxon>
        <taxon>Betaproteobacteria</taxon>
        <taxon>Neisseriales</taxon>
        <taxon>Chitinibacteraceae</taxon>
        <taxon>Chitinibacter</taxon>
    </lineage>
</organism>
<evidence type="ECO:0000256" key="1">
    <source>
        <dbReference type="SAM" id="MobiDB-lite"/>
    </source>
</evidence>
<sequence>MSRYMINDAESDALAGLAHIPFRLYHALRKRMDFKTGRVGERPKVSYQALREDLYVEPGQGKAMADCGSPSVDALRHALKMLERVGLVKVIPADRQLIFSLILADAELVRPAEVPQICTRATPDQVHQSETQANQGLVGNERQSYTRGEAAEVPHTSEYGDRWIKPISIESSSLNGDSNGAVDKSGMMTTKVLKITKAGDWVPIMLELGFDEKTVCSDEAAQVFYRWFADGVLPDEVREARRGAGAVAKTPMYLAKVVETRRAANGVRAADGQLTPALHWTGSWSGIVARGAELGVVQAEAEEPWVFKMRVFAKAGVPMPAVH</sequence>
<evidence type="ECO:0000313" key="2">
    <source>
        <dbReference type="EMBL" id="QLI80809.1"/>
    </source>
</evidence>
<gene>
    <name evidence="2" type="ORF">HZU75_04285</name>
</gene>
<keyword evidence="3" id="KW-1185">Reference proteome</keyword>
<dbReference type="Proteomes" id="UP000510822">
    <property type="component" value="Chromosome"/>
</dbReference>
<accession>A0A7D5ZFA6</accession>
<dbReference type="RefSeq" id="WP_180307943.1">
    <property type="nucleotide sequence ID" value="NZ_CP058952.1"/>
</dbReference>
<feature type="region of interest" description="Disordered" evidence="1">
    <location>
        <begin position="123"/>
        <end position="145"/>
    </location>
</feature>
<dbReference type="KEGG" id="cfon:HZU75_04285"/>
<proteinExistence type="predicted"/>
<name>A0A7D5ZFA6_9NEIS</name>